<dbReference type="InterPro" id="IPR003996">
    <property type="entry name" value="RTX_toxin-activating_protC_bac"/>
</dbReference>
<evidence type="ECO:0000256" key="2">
    <source>
        <dbReference type="RuleBase" id="RU368102"/>
    </source>
</evidence>
<comment type="subcellular location">
    <subcellularLocation>
        <location evidence="2">Cytoplasm</location>
    </subcellularLocation>
</comment>
<sequence length="174" mass="19922">MLNYVLLPIKDRSRRFLMNDANISGDSFALIGAVAHLMSRSPRYCSYPIVCIKEWIEPAEALQQLKVFFDTKGDLSGYVAWAWLCEEAREAFTSDPSVRLRLSDWNGGTELWIIDFLYSGEDLRGFLKGISALFENVGSIFYLRRDDGGLVLKVMEWRVRSRKLIVKRLKSGST</sequence>
<keyword evidence="2" id="KW-0963">Cytoplasm</keyword>
<evidence type="ECO:0000256" key="1">
    <source>
        <dbReference type="ARBA" id="ARBA00005686"/>
    </source>
</evidence>
<evidence type="ECO:0000313" key="3">
    <source>
        <dbReference type="EMBL" id="TAA18512.1"/>
    </source>
</evidence>
<protein>
    <recommendedName>
        <fullName evidence="2">RTX toxin-activating lysine-acyltransferase</fullName>
        <ecNumber evidence="2">2.3.1.-</ecNumber>
    </recommendedName>
</protein>
<comment type="similarity">
    <text evidence="1 2">Belongs to the RTX toxin acyltransferase family.</text>
</comment>
<reference evidence="3 4" key="1">
    <citation type="submission" date="2019-02" db="EMBL/GenBank/DDBJ databases">
        <title>WGS of Pseudoxanthomonas species novum from clinical isolates.</title>
        <authorList>
            <person name="Bernier A.-M."/>
            <person name="Bernard K."/>
            <person name="Vachon A."/>
        </authorList>
    </citation>
    <scope>NUCLEOTIDE SEQUENCE [LARGE SCALE GENOMIC DNA]</scope>
    <source>
        <strain evidence="4">NML 170316</strain>
    </source>
</reference>
<accession>A0ABY1WBX9</accession>
<keyword evidence="2" id="KW-0012">Acyltransferase</keyword>
<dbReference type="Proteomes" id="UP000293089">
    <property type="component" value="Unassembled WGS sequence"/>
</dbReference>
<organism evidence="3 4">
    <name type="scientific">Pseudoxanthomonas winnipegensis</name>
    <dbReference type="NCBI Taxonomy" id="2480810"/>
    <lineage>
        <taxon>Bacteria</taxon>
        <taxon>Pseudomonadati</taxon>
        <taxon>Pseudomonadota</taxon>
        <taxon>Gammaproteobacteria</taxon>
        <taxon>Lysobacterales</taxon>
        <taxon>Lysobacteraceae</taxon>
        <taxon>Pseudoxanthomonas</taxon>
    </lineage>
</organism>
<dbReference type="EMBL" id="SHME01000004">
    <property type="protein sequence ID" value="TAA18512.1"/>
    <property type="molecule type" value="Genomic_DNA"/>
</dbReference>
<keyword evidence="2" id="KW-0808">Transferase</keyword>
<evidence type="ECO:0000313" key="4">
    <source>
        <dbReference type="Proteomes" id="UP000293089"/>
    </source>
</evidence>
<keyword evidence="2" id="KW-0204">Cytolysis</keyword>
<comment type="function">
    <text evidence="2">Involved in fatty acylation of protoxin at internal lysine residues, thereby converting it to the active toxin.</text>
</comment>
<proteinExistence type="inferred from homology"/>
<dbReference type="Pfam" id="PF02794">
    <property type="entry name" value="HlyC"/>
    <property type="match status" value="1"/>
</dbReference>
<comment type="caution">
    <text evidence="3">The sequence shown here is derived from an EMBL/GenBank/DDBJ whole genome shotgun (WGS) entry which is preliminary data.</text>
</comment>
<keyword evidence="4" id="KW-1185">Reference proteome</keyword>
<gene>
    <name evidence="3" type="ORF">EA658_15525</name>
</gene>
<dbReference type="EC" id="2.3.1.-" evidence="2"/>
<name>A0ABY1WBX9_9GAMM</name>